<dbReference type="InterPro" id="IPR027417">
    <property type="entry name" value="P-loop_NTPase"/>
</dbReference>
<dbReference type="Gene3D" id="3.40.50.300">
    <property type="entry name" value="P-loop containing nucleotide triphosphate hydrolases"/>
    <property type="match status" value="1"/>
</dbReference>
<dbReference type="InterPro" id="IPR015199">
    <property type="entry name" value="DNA_pol_III_delta_C"/>
</dbReference>
<dbReference type="SUPFAM" id="SSF52540">
    <property type="entry name" value="P-loop containing nucleoside triphosphate hydrolases"/>
    <property type="match status" value="1"/>
</dbReference>
<keyword evidence="5" id="KW-0235">DNA replication</keyword>
<gene>
    <name evidence="9" type="ORF">V1351_12990</name>
</gene>
<dbReference type="EC" id="2.7.7.7" evidence="1"/>
<dbReference type="GO" id="GO:0003887">
    <property type="term" value="F:DNA-directed DNA polymerase activity"/>
    <property type="evidence" value="ECO:0007669"/>
    <property type="project" value="UniProtKB-EC"/>
</dbReference>
<keyword evidence="4 9" id="KW-0548">Nucleotidyltransferase</keyword>
<protein>
    <recommendedName>
        <fullName evidence="2">DNA polymerase III subunit delta'</fullName>
        <ecNumber evidence="1">2.7.7.7</ecNumber>
    </recommendedName>
</protein>
<dbReference type="PANTHER" id="PTHR11669:SF8">
    <property type="entry name" value="DNA POLYMERASE III SUBUNIT DELTA"/>
    <property type="match status" value="1"/>
</dbReference>
<evidence type="ECO:0000256" key="7">
    <source>
        <dbReference type="ARBA" id="ARBA00049244"/>
    </source>
</evidence>
<evidence type="ECO:0000256" key="2">
    <source>
        <dbReference type="ARBA" id="ARBA00014363"/>
    </source>
</evidence>
<reference evidence="9 10" key="1">
    <citation type="submission" date="2024-02" db="EMBL/GenBank/DDBJ databases">
        <title>Janibacter sp. nov., isolated from gut of marine sandworm.</title>
        <authorList>
            <person name="Kim B."/>
            <person name="Jun M.O."/>
            <person name="Shin N.-R."/>
        </authorList>
    </citation>
    <scope>NUCLEOTIDE SEQUENCE [LARGE SCALE GENOMIC DNA]</scope>
    <source>
        <strain evidence="9 10">A1S7</strain>
    </source>
</reference>
<dbReference type="InterPro" id="IPR050238">
    <property type="entry name" value="DNA_Rep/Repair_Clamp_Loader"/>
</dbReference>
<evidence type="ECO:0000256" key="3">
    <source>
        <dbReference type="ARBA" id="ARBA00022679"/>
    </source>
</evidence>
<evidence type="ECO:0000256" key="6">
    <source>
        <dbReference type="ARBA" id="ARBA00022932"/>
    </source>
</evidence>
<dbReference type="Pfam" id="PF09115">
    <property type="entry name" value="DNApol3-delta_C"/>
    <property type="match status" value="1"/>
</dbReference>
<evidence type="ECO:0000313" key="9">
    <source>
        <dbReference type="EMBL" id="WXB75855.1"/>
    </source>
</evidence>
<sequence length="386" mass="41513">MTATAVSPGIWRDVIGQPQTVAALQRAVSEPASMTHAWLFTGPPGSGRSVAARAFAGALLCPTGGCGHCHECRTALDGTHTDVDVLATEALSIGVAETRSLVQLAGRSPSVGRYRVILVEDADRLTEQSGNALLKALEEPTPRTVWLLCAPSLEDVLITVRSRSRHVRLRTPPVTEVAALLQRRDGIDPGMATYAARAAQSHIGLAKRLATDEGARIRRRDTIMMASRIRGVSDAVGAAADLLQIAEQERDRTLESRAAQEKARLLETLGADPSARTQPPHIRAQLNSLEKEQKTRATRFTRDMIDRALVDLMSVYRDALVLHAGTPVELVNEDARPVIEEVARAFSAEGLLLAIEEIATARERIGANGAPLLALEAMAVGLQLPR</sequence>
<proteinExistence type="predicted"/>
<keyword evidence="10" id="KW-1185">Reference proteome</keyword>
<evidence type="ECO:0000256" key="5">
    <source>
        <dbReference type="ARBA" id="ARBA00022705"/>
    </source>
</evidence>
<evidence type="ECO:0000259" key="8">
    <source>
        <dbReference type="Pfam" id="PF09115"/>
    </source>
</evidence>
<dbReference type="Proteomes" id="UP001382727">
    <property type="component" value="Chromosome"/>
</dbReference>
<comment type="catalytic activity">
    <reaction evidence="7">
        <text>DNA(n) + a 2'-deoxyribonucleoside 5'-triphosphate = DNA(n+1) + diphosphate</text>
        <dbReference type="Rhea" id="RHEA:22508"/>
        <dbReference type="Rhea" id="RHEA-COMP:17339"/>
        <dbReference type="Rhea" id="RHEA-COMP:17340"/>
        <dbReference type="ChEBI" id="CHEBI:33019"/>
        <dbReference type="ChEBI" id="CHEBI:61560"/>
        <dbReference type="ChEBI" id="CHEBI:173112"/>
        <dbReference type="EC" id="2.7.7.7"/>
    </reaction>
</comment>
<accession>A0ABZ2MFN4</accession>
<feature type="domain" description="DNA polymerase III delta subunit C-terminal" evidence="8">
    <location>
        <begin position="308"/>
        <end position="365"/>
    </location>
</feature>
<dbReference type="PANTHER" id="PTHR11669">
    <property type="entry name" value="REPLICATION FACTOR C / DNA POLYMERASE III GAMMA-TAU SUBUNIT"/>
    <property type="match status" value="1"/>
</dbReference>
<dbReference type="NCBIfam" id="NF005926">
    <property type="entry name" value="PRK07940.1"/>
    <property type="match status" value="1"/>
</dbReference>
<organism evidence="9 10">
    <name type="scientific">Janibacter alittae</name>
    <dbReference type="NCBI Taxonomy" id="3115209"/>
    <lineage>
        <taxon>Bacteria</taxon>
        <taxon>Bacillati</taxon>
        <taxon>Actinomycetota</taxon>
        <taxon>Actinomycetes</taxon>
        <taxon>Micrococcales</taxon>
        <taxon>Intrasporangiaceae</taxon>
        <taxon>Janibacter</taxon>
    </lineage>
</organism>
<dbReference type="EMBL" id="CP144913">
    <property type="protein sequence ID" value="WXB75855.1"/>
    <property type="molecule type" value="Genomic_DNA"/>
</dbReference>
<evidence type="ECO:0000313" key="10">
    <source>
        <dbReference type="Proteomes" id="UP001382727"/>
    </source>
</evidence>
<evidence type="ECO:0000256" key="1">
    <source>
        <dbReference type="ARBA" id="ARBA00012417"/>
    </source>
</evidence>
<dbReference type="RefSeq" id="WP_338748625.1">
    <property type="nucleotide sequence ID" value="NZ_CP144913.1"/>
</dbReference>
<dbReference type="Pfam" id="PF13177">
    <property type="entry name" value="DNA_pol3_delta2"/>
    <property type="match status" value="1"/>
</dbReference>
<name>A0ABZ2MFN4_9MICO</name>
<keyword evidence="6" id="KW-0239">DNA-directed DNA polymerase</keyword>
<keyword evidence="3 9" id="KW-0808">Transferase</keyword>
<evidence type="ECO:0000256" key="4">
    <source>
        <dbReference type="ARBA" id="ARBA00022695"/>
    </source>
</evidence>